<evidence type="ECO:0000256" key="8">
    <source>
        <dbReference type="ARBA" id="ARBA00022573"/>
    </source>
</evidence>
<reference evidence="20 21" key="1">
    <citation type="submission" date="2015-09" db="EMBL/GenBank/DDBJ databases">
        <authorList>
            <consortium name="Swine Surveillance"/>
        </authorList>
    </citation>
    <scope>NUCLEOTIDE SEQUENCE [LARGE SCALE GENOMIC DNA]</scope>
    <source>
        <strain evidence="20 21">CECT 5294</strain>
    </source>
</reference>
<evidence type="ECO:0000256" key="6">
    <source>
        <dbReference type="ARBA" id="ARBA00015850"/>
    </source>
</evidence>
<dbReference type="AlphaFoldDB" id="A0A0P1FMA7"/>
<dbReference type="EMBL" id="CYRX01000033">
    <property type="protein sequence ID" value="CUH62308.1"/>
    <property type="molecule type" value="Genomic_DNA"/>
</dbReference>
<dbReference type="GO" id="GO:0051073">
    <property type="term" value="F:adenosylcobinamide-GDP ribazoletransferase activity"/>
    <property type="evidence" value="ECO:0007669"/>
    <property type="project" value="UniProtKB-UniRule"/>
</dbReference>
<evidence type="ECO:0000256" key="18">
    <source>
        <dbReference type="ARBA" id="ARBA00049504"/>
    </source>
</evidence>
<dbReference type="Proteomes" id="UP000051298">
    <property type="component" value="Unassembled WGS sequence"/>
</dbReference>
<comment type="subcellular location">
    <subcellularLocation>
        <location evidence="2 19">Cell membrane</location>
        <topology evidence="2 19">Multi-pass membrane protein</topology>
    </subcellularLocation>
</comment>
<dbReference type="UniPathway" id="UPA00148">
    <property type="reaction ID" value="UER00238"/>
</dbReference>
<dbReference type="GO" id="GO:0005886">
    <property type="term" value="C:plasma membrane"/>
    <property type="evidence" value="ECO:0007669"/>
    <property type="project" value="UniProtKB-SubCell"/>
</dbReference>
<keyword evidence="12 19" id="KW-1133">Transmembrane helix</keyword>
<gene>
    <name evidence="20" type="primary">cobS_2</name>
    <name evidence="19" type="synonym">cobS</name>
    <name evidence="20" type="ORF">THS5294_03622</name>
</gene>
<comment type="similarity">
    <text evidence="4 19">Belongs to the CobS family.</text>
</comment>
<comment type="catalytic activity">
    <reaction evidence="17 19">
        <text>alpha-ribazole + adenosylcob(III)inamide-GDP = adenosylcob(III)alamin + GMP + H(+)</text>
        <dbReference type="Rhea" id="RHEA:16049"/>
        <dbReference type="ChEBI" id="CHEBI:10329"/>
        <dbReference type="ChEBI" id="CHEBI:15378"/>
        <dbReference type="ChEBI" id="CHEBI:18408"/>
        <dbReference type="ChEBI" id="CHEBI:58115"/>
        <dbReference type="ChEBI" id="CHEBI:60487"/>
        <dbReference type="EC" id="2.7.8.26"/>
    </reaction>
</comment>
<comment type="catalytic activity">
    <reaction evidence="18 19">
        <text>alpha-ribazole 5'-phosphate + adenosylcob(III)inamide-GDP = adenosylcob(III)alamin 5'-phosphate + GMP + H(+)</text>
        <dbReference type="Rhea" id="RHEA:23560"/>
        <dbReference type="ChEBI" id="CHEBI:15378"/>
        <dbReference type="ChEBI" id="CHEBI:57918"/>
        <dbReference type="ChEBI" id="CHEBI:58115"/>
        <dbReference type="ChEBI" id="CHEBI:60487"/>
        <dbReference type="ChEBI" id="CHEBI:60493"/>
        <dbReference type="EC" id="2.7.8.26"/>
    </reaction>
</comment>
<dbReference type="STRING" id="266809.PM03_03475"/>
<feature type="transmembrane region" description="Helical" evidence="19">
    <location>
        <begin position="227"/>
        <end position="247"/>
    </location>
</feature>
<dbReference type="Pfam" id="PF02654">
    <property type="entry name" value="CobS"/>
    <property type="match status" value="1"/>
</dbReference>
<evidence type="ECO:0000256" key="15">
    <source>
        <dbReference type="ARBA" id="ARBA00032605"/>
    </source>
</evidence>
<dbReference type="InterPro" id="IPR003805">
    <property type="entry name" value="CobS"/>
</dbReference>
<dbReference type="GO" id="GO:0008818">
    <property type="term" value="F:cobalamin 5'-phosphate synthase activity"/>
    <property type="evidence" value="ECO:0007669"/>
    <property type="project" value="UniProtKB-UniRule"/>
</dbReference>
<feature type="transmembrane region" description="Helical" evidence="19">
    <location>
        <begin position="172"/>
        <end position="190"/>
    </location>
</feature>
<evidence type="ECO:0000256" key="14">
    <source>
        <dbReference type="ARBA" id="ARBA00025228"/>
    </source>
</evidence>
<name>A0A0P1FMA7_9RHOB</name>
<evidence type="ECO:0000256" key="9">
    <source>
        <dbReference type="ARBA" id="ARBA00022679"/>
    </source>
</evidence>
<evidence type="ECO:0000256" key="3">
    <source>
        <dbReference type="ARBA" id="ARBA00004663"/>
    </source>
</evidence>
<keyword evidence="7 19" id="KW-1003">Cell membrane</keyword>
<proteinExistence type="inferred from homology"/>
<feature type="transmembrane region" description="Helical" evidence="19">
    <location>
        <begin position="40"/>
        <end position="72"/>
    </location>
</feature>
<keyword evidence="10 19" id="KW-0812">Transmembrane</keyword>
<evidence type="ECO:0000256" key="10">
    <source>
        <dbReference type="ARBA" id="ARBA00022692"/>
    </source>
</evidence>
<evidence type="ECO:0000256" key="7">
    <source>
        <dbReference type="ARBA" id="ARBA00022475"/>
    </source>
</evidence>
<accession>A0A0P1FMA7</accession>
<evidence type="ECO:0000256" key="1">
    <source>
        <dbReference type="ARBA" id="ARBA00001946"/>
    </source>
</evidence>
<evidence type="ECO:0000256" key="19">
    <source>
        <dbReference type="HAMAP-Rule" id="MF_00719"/>
    </source>
</evidence>
<feature type="transmembrane region" description="Helical" evidence="19">
    <location>
        <begin position="133"/>
        <end position="151"/>
    </location>
</feature>
<keyword evidence="9 19" id="KW-0808">Transferase</keyword>
<comment type="pathway">
    <text evidence="3 19">Cofactor biosynthesis; adenosylcobalamin biosynthesis; adenosylcobalamin from cob(II)yrinate a,c-diamide: step 7/7.</text>
</comment>
<comment type="cofactor">
    <cofactor evidence="1 19">
        <name>Mg(2+)</name>
        <dbReference type="ChEBI" id="CHEBI:18420"/>
    </cofactor>
</comment>
<evidence type="ECO:0000256" key="16">
    <source>
        <dbReference type="ARBA" id="ARBA00032853"/>
    </source>
</evidence>
<keyword evidence="8 19" id="KW-0169">Cobalamin biosynthesis</keyword>
<evidence type="ECO:0000313" key="20">
    <source>
        <dbReference type="EMBL" id="CUH62308.1"/>
    </source>
</evidence>
<protein>
    <recommendedName>
        <fullName evidence="6 19">Adenosylcobinamide-GDP ribazoletransferase</fullName>
        <ecNumber evidence="5 19">2.7.8.26</ecNumber>
    </recommendedName>
    <alternativeName>
        <fullName evidence="16 19">Cobalamin synthase</fullName>
    </alternativeName>
    <alternativeName>
        <fullName evidence="15 19">Cobalamin-5'-phosphate synthase</fullName>
    </alternativeName>
</protein>
<dbReference type="GO" id="GO:0009236">
    <property type="term" value="P:cobalamin biosynthetic process"/>
    <property type="evidence" value="ECO:0007669"/>
    <property type="project" value="UniProtKB-UniRule"/>
</dbReference>
<dbReference type="RefSeq" id="WP_058124764.1">
    <property type="nucleotide sequence ID" value="NZ_CYRX01000033.1"/>
</dbReference>
<dbReference type="EC" id="2.7.8.26" evidence="5 19"/>
<evidence type="ECO:0000256" key="12">
    <source>
        <dbReference type="ARBA" id="ARBA00022989"/>
    </source>
</evidence>
<dbReference type="HAMAP" id="MF_00719">
    <property type="entry name" value="CobS"/>
    <property type="match status" value="1"/>
</dbReference>
<organism evidence="20 21">
    <name type="scientific">Thalassobacter stenotrophicus</name>
    <dbReference type="NCBI Taxonomy" id="266809"/>
    <lineage>
        <taxon>Bacteria</taxon>
        <taxon>Pseudomonadati</taxon>
        <taxon>Pseudomonadota</taxon>
        <taxon>Alphaproteobacteria</taxon>
        <taxon>Rhodobacterales</taxon>
        <taxon>Roseobacteraceae</taxon>
        <taxon>Thalassobacter</taxon>
    </lineage>
</organism>
<evidence type="ECO:0000313" key="21">
    <source>
        <dbReference type="Proteomes" id="UP000051298"/>
    </source>
</evidence>
<sequence length="249" mass="25371">MTSVDILGDFRRACALLTRLPIHADFSKTGFTTWAWAFPVVGLVVGGIAVAAATGLMALGLGMAAVAVGLVIQVMITGAMHEDGLADTADGFWGGWTPARRLEIMKDSHIGTYGVIALVLAFLWRWALWGALLGVAPFALVAAAALSRAPLPALMTALPNARDTGLSHTTGRPPQATAAISGVIATFIALGCVGPLATVIGLAVVALVAITLGMLAKSKIGGQTGDVLGAAQVVAELLCLTAFAAIFTQ</sequence>
<evidence type="ECO:0000256" key="11">
    <source>
        <dbReference type="ARBA" id="ARBA00022842"/>
    </source>
</evidence>
<evidence type="ECO:0000256" key="13">
    <source>
        <dbReference type="ARBA" id="ARBA00023136"/>
    </source>
</evidence>
<dbReference type="PANTHER" id="PTHR34148:SF1">
    <property type="entry name" value="ADENOSYLCOBINAMIDE-GDP RIBAZOLETRANSFERASE"/>
    <property type="match status" value="1"/>
</dbReference>
<evidence type="ECO:0000256" key="5">
    <source>
        <dbReference type="ARBA" id="ARBA00013200"/>
    </source>
</evidence>
<evidence type="ECO:0000256" key="17">
    <source>
        <dbReference type="ARBA" id="ARBA00048623"/>
    </source>
</evidence>
<dbReference type="PANTHER" id="PTHR34148">
    <property type="entry name" value="ADENOSYLCOBINAMIDE-GDP RIBAZOLETRANSFERASE"/>
    <property type="match status" value="1"/>
</dbReference>
<comment type="function">
    <text evidence="14 19">Joins adenosylcobinamide-GDP and alpha-ribazole to generate adenosylcobalamin (Ado-cobalamin). Also synthesizes adenosylcobalamin 5'-phosphate from adenosylcobinamide-GDP and alpha-ribazole 5'-phosphate.</text>
</comment>
<dbReference type="eggNOG" id="COG0368">
    <property type="taxonomic scope" value="Bacteria"/>
</dbReference>
<keyword evidence="13 19" id="KW-0472">Membrane</keyword>
<evidence type="ECO:0000256" key="4">
    <source>
        <dbReference type="ARBA" id="ARBA00010561"/>
    </source>
</evidence>
<evidence type="ECO:0000256" key="2">
    <source>
        <dbReference type="ARBA" id="ARBA00004651"/>
    </source>
</evidence>
<keyword evidence="11 19" id="KW-0460">Magnesium</keyword>